<dbReference type="PROSITE" id="PS00132">
    <property type="entry name" value="CARBOXYPEPT_ZN_1"/>
    <property type="match status" value="1"/>
</dbReference>
<organism evidence="11 12">
    <name type="scientific">Streptomyces tibetensis</name>
    <dbReference type="NCBI Taxonomy" id="2382123"/>
    <lineage>
        <taxon>Bacteria</taxon>
        <taxon>Bacillati</taxon>
        <taxon>Actinomycetota</taxon>
        <taxon>Actinomycetes</taxon>
        <taxon>Kitasatosporales</taxon>
        <taxon>Streptomycetaceae</taxon>
        <taxon>Streptomyces</taxon>
    </lineage>
</organism>
<reference evidence="11 12" key="1">
    <citation type="submission" date="2024-10" db="EMBL/GenBank/DDBJ databases">
        <title>The Natural Products Discovery Center: Release of the First 8490 Sequenced Strains for Exploring Actinobacteria Biosynthetic Diversity.</title>
        <authorList>
            <person name="Kalkreuter E."/>
            <person name="Kautsar S.A."/>
            <person name="Yang D."/>
            <person name="Bader C.D."/>
            <person name="Teijaro C.N."/>
            <person name="Fluegel L."/>
            <person name="Davis C.M."/>
            <person name="Simpson J.R."/>
            <person name="Lauterbach L."/>
            <person name="Steele A.D."/>
            <person name="Gui C."/>
            <person name="Meng S."/>
            <person name="Li G."/>
            <person name="Viehrig K."/>
            <person name="Ye F."/>
            <person name="Su P."/>
            <person name="Kiefer A.F."/>
            <person name="Nichols A."/>
            <person name="Cepeda A.J."/>
            <person name="Yan W."/>
            <person name="Fan B."/>
            <person name="Jiang Y."/>
            <person name="Adhikari A."/>
            <person name="Zheng C.-J."/>
            <person name="Schuster L."/>
            <person name="Cowan T.M."/>
            <person name="Smanski M.J."/>
            <person name="Chevrette M.G."/>
            <person name="De Carvalho L.P.S."/>
            <person name="Shen B."/>
        </authorList>
    </citation>
    <scope>NUCLEOTIDE SEQUENCE [LARGE SCALE GENOMIC DNA]</scope>
    <source>
        <strain evidence="11 12">NPDC005497</strain>
    </source>
</reference>
<keyword evidence="3" id="KW-0645">Protease</keyword>
<dbReference type="EMBL" id="JBIAJP010000005">
    <property type="protein sequence ID" value="MFF0005900.1"/>
    <property type="molecule type" value="Genomic_DNA"/>
</dbReference>
<comment type="caution">
    <text evidence="11">The sequence shown here is derived from an EMBL/GenBank/DDBJ whole genome shotgun (WGS) entry which is preliminary data.</text>
</comment>
<accession>A0ABW6MXY4</accession>
<dbReference type="PRINTS" id="PR00765">
    <property type="entry name" value="CRBOXYPTASEA"/>
</dbReference>
<evidence type="ECO:0000256" key="8">
    <source>
        <dbReference type="PROSITE-ProRule" id="PRU01379"/>
    </source>
</evidence>
<dbReference type="InterPro" id="IPR000834">
    <property type="entry name" value="Peptidase_M14"/>
</dbReference>
<dbReference type="EC" id="3.4.17.-" evidence="11"/>
<evidence type="ECO:0000256" key="2">
    <source>
        <dbReference type="ARBA" id="ARBA00005988"/>
    </source>
</evidence>
<dbReference type="InterPro" id="IPR057246">
    <property type="entry name" value="CARBOXYPEPT_ZN_1"/>
</dbReference>
<comment type="cofactor">
    <cofactor evidence="1">
        <name>Zn(2+)</name>
        <dbReference type="ChEBI" id="CHEBI:29105"/>
    </cofactor>
</comment>
<feature type="chain" id="PRO_5045733966" evidence="9">
    <location>
        <begin position="34"/>
        <end position="450"/>
    </location>
</feature>
<evidence type="ECO:0000256" key="6">
    <source>
        <dbReference type="ARBA" id="ARBA00022833"/>
    </source>
</evidence>
<keyword evidence="5 11" id="KW-0378">Hydrolase</keyword>
<dbReference type="InterPro" id="IPR057247">
    <property type="entry name" value="CARBOXYPEPT_ZN_2"/>
</dbReference>
<keyword evidence="4" id="KW-0479">Metal-binding</keyword>
<name>A0ABW6MXY4_9ACTN</name>
<protein>
    <submittedName>
        <fullName evidence="11">M14 family metallopeptidase</fullName>
        <ecNumber evidence="11">3.4.17.-</ecNumber>
    </submittedName>
</protein>
<evidence type="ECO:0000313" key="12">
    <source>
        <dbReference type="Proteomes" id="UP001601422"/>
    </source>
</evidence>
<evidence type="ECO:0000313" key="11">
    <source>
        <dbReference type="EMBL" id="MFF0005900.1"/>
    </source>
</evidence>
<feature type="domain" description="Peptidase M14" evidence="10">
    <location>
        <begin position="131"/>
        <end position="435"/>
    </location>
</feature>
<evidence type="ECO:0000259" key="10">
    <source>
        <dbReference type="PROSITE" id="PS52035"/>
    </source>
</evidence>
<dbReference type="CDD" id="cd03859">
    <property type="entry name" value="M14_CPT"/>
    <property type="match status" value="1"/>
</dbReference>
<dbReference type="Pfam" id="PF00246">
    <property type="entry name" value="Peptidase_M14"/>
    <property type="match status" value="1"/>
</dbReference>
<gene>
    <name evidence="11" type="ORF">ACFYQT_20985</name>
</gene>
<proteinExistence type="inferred from homology"/>
<keyword evidence="11" id="KW-0121">Carboxypeptidase</keyword>
<keyword evidence="12" id="KW-1185">Reference proteome</keyword>
<evidence type="ECO:0000256" key="9">
    <source>
        <dbReference type="SAM" id="SignalP"/>
    </source>
</evidence>
<evidence type="ECO:0000256" key="3">
    <source>
        <dbReference type="ARBA" id="ARBA00022670"/>
    </source>
</evidence>
<dbReference type="PROSITE" id="PS00133">
    <property type="entry name" value="CARBOXYPEPT_ZN_2"/>
    <property type="match status" value="1"/>
</dbReference>
<dbReference type="InterPro" id="IPR033810">
    <property type="entry name" value="Carboxypeptidase_T"/>
</dbReference>
<keyword evidence="7" id="KW-0482">Metalloprotease</keyword>
<keyword evidence="9" id="KW-0732">Signal</keyword>
<dbReference type="PROSITE" id="PS52035">
    <property type="entry name" value="PEPTIDASE_M14"/>
    <property type="match status" value="1"/>
</dbReference>
<keyword evidence="6" id="KW-0862">Zinc</keyword>
<comment type="similarity">
    <text evidence="2 8">Belongs to the peptidase M14 family.</text>
</comment>
<evidence type="ECO:0000256" key="1">
    <source>
        <dbReference type="ARBA" id="ARBA00001947"/>
    </source>
</evidence>
<sequence>MRLRTRGTGARTGRRTAALAGLLALALAAPLSATTGDATADSARKPAASADDIRQYEIHLRSTAQDRTALQRTGVSVDEVHGHGVVVSGRAGQIKRLRALGYEVTPLGAVPDRSAGADDVRLLDFPSADSKYHNYAEMTSEINSIVSANPSIASQRVIGKSYQGRNIVAIKISDNVGTDESEPEVLFTHHQHAREHLTVEMALYLLRELTSGYGSDSRVTGMVNNREIWIVPDINPDGGEYDIASGSYRSWRKNRQPNSGSSYVGTDLNRNWDHRWGCCGGSSGSTSSETYRGPAAESAPEVKVVSDFVRSRVVGGKQQIKAGVDFHTYSELVLWPFGYTYSDTTTGMTADDNAAFKAVGRKMAASNGYTAEQSSDLYITDGSIDDYLWGAHKIFAYTFEMYPRSGGGGFYPPDEVIERETSRNRDAVLQLLENADCMYRSIGKETQYCG</sequence>
<evidence type="ECO:0000256" key="5">
    <source>
        <dbReference type="ARBA" id="ARBA00022801"/>
    </source>
</evidence>
<dbReference type="SMART" id="SM00631">
    <property type="entry name" value="Zn_pept"/>
    <property type="match status" value="1"/>
</dbReference>
<dbReference type="GO" id="GO:0004180">
    <property type="term" value="F:carboxypeptidase activity"/>
    <property type="evidence" value="ECO:0007669"/>
    <property type="project" value="UniProtKB-KW"/>
</dbReference>
<feature type="signal peptide" evidence="9">
    <location>
        <begin position="1"/>
        <end position="33"/>
    </location>
</feature>
<feature type="active site" description="Proton donor/acceptor" evidence="8">
    <location>
        <position position="400"/>
    </location>
</feature>
<dbReference type="PANTHER" id="PTHR11705:SF143">
    <property type="entry name" value="SLL0236 PROTEIN"/>
    <property type="match status" value="1"/>
</dbReference>
<evidence type="ECO:0000256" key="4">
    <source>
        <dbReference type="ARBA" id="ARBA00022723"/>
    </source>
</evidence>
<dbReference type="PANTHER" id="PTHR11705">
    <property type="entry name" value="PROTEASE FAMILY M14 CARBOXYPEPTIDASE A,B"/>
    <property type="match status" value="1"/>
</dbReference>
<evidence type="ECO:0000256" key="7">
    <source>
        <dbReference type="ARBA" id="ARBA00023049"/>
    </source>
</evidence>
<dbReference type="SUPFAM" id="SSF53187">
    <property type="entry name" value="Zn-dependent exopeptidases"/>
    <property type="match status" value="1"/>
</dbReference>
<dbReference type="Proteomes" id="UP001601422">
    <property type="component" value="Unassembled WGS sequence"/>
</dbReference>
<dbReference type="RefSeq" id="WP_389830183.1">
    <property type="nucleotide sequence ID" value="NZ_JBIAJP010000005.1"/>
</dbReference>
<dbReference type="Gene3D" id="3.40.630.10">
    <property type="entry name" value="Zn peptidases"/>
    <property type="match status" value="1"/>
</dbReference>